<dbReference type="GO" id="GO:0034315">
    <property type="term" value="P:regulation of Arp2/3 complex-mediated actin nucleation"/>
    <property type="evidence" value="ECO:0007669"/>
    <property type="project" value="TreeGrafter"/>
</dbReference>
<dbReference type="AlphaFoldDB" id="A0A0X3NXC6"/>
<proteinExistence type="predicted"/>
<feature type="compositionally biased region" description="Pro residues" evidence="1">
    <location>
        <begin position="330"/>
        <end position="347"/>
    </location>
</feature>
<dbReference type="EMBL" id="GEEE01018791">
    <property type="protein sequence ID" value="JAP44434.1"/>
    <property type="molecule type" value="Transcribed_RNA"/>
</dbReference>
<feature type="domain" description="AH" evidence="2">
    <location>
        <begin position="88"/>
        <end position="317"/>
    </location>
</feature>
<dbReference type="PROSITE" id="PS50870">
    <property type="entry name" value="AH"/>
    <property type="match status" value="1"/>
</dbReference>
<dbReference type="PANTHER" id="PTHR12141">
    <property type="entry name" value="ARFAPTIN-RELATED"/>
    <property type="match status" value="1"/>
</dbReference>
<name>A0A0X3NXC6_SCHSO</name>
<dbReference type="SUPFAM" id="SSF103657">
    <property type="entry name" value="BAR/IMD domain-like"/>
    <property type="match status" value="1"/>
</dbReference>
<dbReference type="Gene3D" id="1.20.1270.60">
    <property type="entry name" value="Arfaptin homology (AH) domain/BAR domain"/>
    <property type="match status" value="1"/>
</dbReference>
<dbReference type="InterPro" id="IPR010504">
    <property type="entry name" value="AH_dom"/>
</dbReference>
<evidence type="ECO:0000259" key="2">
    <source>
        <dbReference type="PROSITE" id="PS50870"/>
    </source>
</evidence>
<evidence type="ECO:0000256" key="1">
    <source>
        <dbReference type="SAM" id="MobiDB-lite"/>
    </source>
</evidence>
<gene>
    <name evidence="3" type="primary">ARFP1</name>
    <name evidence="3" type="ORF">TR144109</name>
</gene>
<feature type="region of interest" description="Disordered" evidence="1">
    <location>
        <begin position="322"/>
        <end position="376"/>
    </location>
</feature>
<dbReference type="SMART" id="SM01015">
    <property type="entry name" value="Arfaptin"/>
    <property type="match status" value="1"/>
</dbReference>
<accession>A0A0X3NXC6</accession>
<dbReference type="GO" id="GO:0005543">
    <property type="term" value="F:phospholipid binding"/>
    <property type="evidence" value="ECO:0007669"/>
    <property type="project" value="TreeGrafter"/>
</dbReference>
<feature type="compositionally biased region" description="Low complexity" evidence="1">
    <location>
        <begin position="232"/>
        <end position="247"/>
    </location>
</feature>
<sequence length="376" mass="41576">LLFGSNYDLVCAVTQSNMSVSASPVACEGSPVSAEIGNLKEFSNDLKSMKNGSLELPAKVENFKTWSSTALKCTKQVIEEKLGTTTPTRDPEIEAKVGVLKQVQAQYKEILNTARQMSRQITALSELQKRFSFQLSSAGQQQLELDNEFSFNAEAQRLVSLNSANLVSALDVFCGGLETFCNHTVPDTLATIRNLEQSRIVYDAYRSDMERLHIPQDAPDYPPGSSETAPDQQPQQQQQQHQQQQQQHRQEQQQRQIRKKFADSREKYCEIKAAVDVKINMLHENRARVMKKQLQTLHSATVAHFAGTASDLKAAFARLPSTRNAADGQPPVPLPSSFPEPTSPSPCPETRTSCSHSYFSADPSAGPNASGDVFQD</sequence>
<evidence type="ECO:0000313" key="3">
    <source>
        <dbReference type="EMBL" id="JAP44434.1"/>
    </source>
</evidence>
<feature type="region of interest" description="Disordered" evidence="1">
    <location>
        <begin position="214"/>
        <end position="261"/>
    </location>
</feature>
<dbReference type="GO" id="GO:0032588">
    <property type="term" value="C:trans-Golgi network membrane"/>
    <property type="evidence" value="ECO:0007669"/>
    <property type="project" value="TreeGrafter"/>
</dbReference>
<feature type="non-terminal residue" evidence="3">
    <location>
        <position position="1"/>
    </location>
</feature>
<protein>
    <submittedName>
        <fullName evidence="3">Arfaptin-1</fullName>
    </submittedName>
</protein>
<dbReference type="InterPro" id="IPR030798">
    <property type="entry name" value="Arfaptin_fam"/>
</dbReference>
<dbReference type="GO" id="GO:0019904">
    <property type="term" value="F:protein domain specific binding"/>
    <property type="evidence" value="ECO:0007669"/>
    <property type="project" value="InterPro"/>
</dbReference>
<dbReference type="PANTHER" id="PTHR12141:SF5">
    <property type="entry name" value="ARFAPTIN"/>
    <property type="match status" value="1"/>
</dbReference>
<dbReference type="Pfam" id="PF06456">
    <property type="entry name" value="Arfaptin"/>
    <property type="match status" value="1"/>
</dbReference>
<dbReference type="GO" id="GO:0006886">
    <property type="term" value="P:intracellular protein transport"/>
    <property type="evidence" value="ECO:0007669"/>
    <property type="project" value="TreeGrafter"/>
</dbReference>
<reference evidence="3" key="1">
    <citation type="submission" date="2016-01" db="EMBL/GenBank/DDBJ databases">
        <title>Reference transcriptome for the parasite Schistocephalus solidus: insights into the molecular evolution of parasitism.</title>
        <authorList>
            <person name="Hebert F.O."/>
            <person name="Grambauer S."/>
            <person name="Barber I."/>
            <person name="Landry C.R."/>
            <person name="Aubin-Horth N."/>
        </authorList>
    </citation>
    <scope>NUCLEOTIDE SEQUENCE</scope>
</reference>
<organism evidence="3">
    <name type="scientific">Schistocephalus solidus</name>
    <name type="common">Tapeworm</name>
    <dbReference type="NCBI Taxonomy" id="70667"/>
    <lineage>
        <taxon>Eukaryota</taxon>
        <taxon>Metazoa</taxon>
        <taxon>Spiralia</taxon>
        <taxon>Lophotrochozoa</taxon>
        <taxon>Platyhelminthes</taxon>
        <taxon>Cestoda</taxon>
        <taxon>Eucestoda</taxon>
        <taxon>Diphyllobothriidea</taxon>
        <taxon>Diphyllobothriidae</taxon>
        <taxon>Schistocephalus</taxon>
    </lineage>
</organism>
<dbReference type="InterPro" id="IPR027267">
    <property type="entry name" value="AH/BAR_dom_sf"/>
</dbReference>